<dbReference type="RefSeq" id="WP_025005561.1">
    <property type="nucleotide sequence ID" value="NZ_AZEL01000026.1"/>
</dbReference>
<name>A0A0R1P0G0_9LACO</name>
<evidence type="ECO:0000256" key="1">
    <source>
        <dbReference type="SAM" id="Phobius"/>
    </source>
</evidence>
<dbReference type="eggNOG" id="ENOG502ZAW0">
    <property type="taxonomic scope" value="Bacteria"/>
</dbReference>
<keyword evidence="1" id="KW-0472">Membrane</keyword>
<dbReference type="PATRIC" id="fig|1423748.3.peg.1030"/>
<keyword evidence="1" id="KW-0812">Transmembrane</keyword>
<gene>
    <name evidence="2" type="ORF">FC37_GL000984</name>
</gene>
<feature type="transmembrane region" description="Helical" evidence="1">
    <location>
        <begin position="20"/>
        <end position="37"/>
    </location>
</feature>
<protein>
    <recommendedName>
        <fullName evidence="4">ABC transporter permease</fullName>
    </recommendedName>
</protein>
<evidence type="ECO:0000313" key="2">
    <source>
        <dbReference type="EMBL" id="KRL23258.1"/>
    </source>
</evidence>
<evidence type="ECO:0008006" key="4">
    <source>
        <dbReference type="Google" id="ProtNLM"/>
    </source>
</evidence>
<reference evidence="2 3" key="1">
    <citation type="journal article" date="2015" name="Genome Announc.">
        <title>Expanding the biotechnology potential of lactobacilli through comparative genomics of 213 strains and associated genera.</title>
        <authorList>
            <person name="Sun Z."/>
            <person name="Harris H.M."/>
            <person name="McCann A."/>
            <person name="Guo C."/>
            <person name="Argimon S."/>
            <person name="Zhang W."/>
            <person name="Yang X."/>
            <person name="Jeffery I.B."/>
            <person name="Cooney J.C."/>
            <person name="Kagawa T.F."/>
            <person name="Liu W."/>
            <person name="Song Y."/>
            <person name="Salvetti E."/>
            <person name="Wrobel A."/>
            <person name="Rasinkangas P."/>
            <person name="Parkhill J."/>
            <person name="Rea M.C."/>
            <person name="O'Sullivan O."/>
            <person name="Ritari J."/>
            <person name="Douillard F.P."/>
            <person name="Paul Ross R."/>
            <person name="Yang R."/>
            <person name="Briner A.E."/>
            <person name="Felis G.E."/>
            <person name="de Vos W.M."/>
            <person name="Barrangou R."/>
            <person name="Klaenhammer T.R."/>
            <person name="Caufield P.W."/>
            <person name="Cui Y."/>
            <person name="Zhang H."/>
            <person name="O'Toole P.W."/>
        </authorList>
    </citation>
    <scope>NUCLEOTIDE SEQUENCE [LARGE SCALE GENOMIC DNA]</scope>
    <source>
        <strain evidence="2 3">DSM 10532</strain>
    </source>
</reference>
<feature type="transmembrane region" description="Helical" evidence="1">
    <location>
        <begin position="211"/>
        <end position="233"/>
    </location>
</feature>
<dbReference type="EMBL" id="AZEL01000026">
    <property type="protein sequence ID" value="KRL23258.1"/>
    <property type="molecule type" value="Genomic_DNA"/>
</dbReference>
<feature type="transmembrane region" description="Helical" evidence="1">
    <location>
        <begin position="253"/>
        <end position="283"/>
    </location>
</feature>
<accession>A0A0R1P0G0</accession>
<dbReference type="Proteomes" id="UP000051311">
    <property type="component" value="Unassembled WGS sequence"/>
</dbReference>
<dbReference type="OrthoDB" id="2327644at2"/>
<organism evidence="2 3">
    <name type="scientific">Lactobacillus gallinarum DSM 10532 = JCM 2011</name>
    <dbReference type="NCBI Taxonomy" id="1423748"/>
    <lineage>
        <taxon>Bacteria</taxon>
        <taxon>Bacillati</taxon>
        <taxon>Bacillota</taxon>
        <taxon>Bacilli</taxon>
        <taxon>Lactobacillales</taxon>
        <taxon>Lactobacillaceae</taxon>
        <taxon>Lactobacillus</taxon>
    </lineage>
</organism>
<feature type="transmembrane region" description="Helical" evidence="1">
    <location>
        <begin position="290"/>
        <end position="307"/>
    </location>
</feature>
<feature type="transmembrane region" description="Helical" evidence="1">
    <location>
        <begin position="344"/>
        <end position="365"/>
    </location>
</feature>
<evidence type="ECO:0000313" key="3">
    <source>
        <dbReference type="Proteomes" id="UP000051311"/>
    </source>
</evidence>
<comment type="caution">
    <text evidence="2">The sequence shown here is derived from an EMBL/GenBank/DDBJ whole genome shotgun (WGS) entry which is preliminary data.</text>
</comment>
<keyword evidence="1" id="KW-1133">Transmembrane helix</keyword>
<dbReference type="AlphaFoldDB" id="A0A0R1P0G0"/>
<dbReference type="STRING" id="1423748.FC37_GL000984"/>
<sequence>MNPNYFKANFKIAIKSKKNFLLVCLLIIFMTFFLFVVESQEIGDGVRQWRDYAESVQVNTDYFDGSSLRNKRYKQTYDNLNKQSAYIADLQNGEAFNDPQSYLKGSENLIKTMIAGYRNNYKGAKTLNVPAKYELYQRLVSYKYLYKHHIPIVMNSESSSTYLIYILSLVGCFIFLYVLFVSSDVWMLKLNHPTVLKNIPYRIEDEVKGKININLALTVIPLLIGMIGAYLFAGIRNGFSDLRYPDVFYFTKITAISLWLYCLLFLLYSIVIVIFATSLTLVLNQITKNVYLSILIGMFVYTISFLPEKMSKYLLWLPSTYLNITKVFNGTVANITKFSFVNCYMGVFVLMVWSLILMISFRCLVDKGRDA</sequence>
<proteinExistence type="predicted"/>
<feature type="transmembrane region" description="Helical" evidence="1">
    <location>
        <begin position="162"/>
        <end position="181"/>
    </location>
</feature>